<feature type="domain" description="Reverse transcriptase Ty1/copia-type" evidence="1">
    <location>
        <begin position="4"/>
        <end position="120"/>
    </location>
</feature>
<accession>A0A1J3JG90</accession>
<gene>
    <name evidence="2" type="ORF">MP_TR17708_c2_g1_i1_g.50663</name>
</gene>
<protein>
    <submittedName>
        <fullName evidence="2">Putative mitochondrial protein</fullName>
    </submittedName>
</protein>
<dbReference type="Pfam" id="PF07727">
    <property type="entry name" value="RVT_2"/>
    <property type="match status" value="1"/>
</dbReference>
<evidence type="ECO:0000259" key="1">
    <source>
        <dbReference type="Pfam" id="PF07727"/>
    </source>
</evidence>
<organism evidence="2">
    <name type="scientific">Noccaea caerulescens</name>
    <name type="common">Alpine penny-cress</name>
    <name type="synonym">Thlaspi caerulescens</name>
    <dbReference type="NCBI Taxonomy" id="107243"/>
    <lineage>
        <taxon>Eukaryota</taxon>
        <taxon>Viridiplantae</taxon>
        <taxon>Streptophyta</taxon>
        <taxon>Embryophyta</taxon>
        <taxon>Tracheophyta</taxon>
        <taxon>Spermatophyta</taxon>
        <taxon>Magnoliopsida</taxon>
        <taxon>eudicotyledons</taxon>
        <taxon>Gunneridae</taxon>
        <taxon>Pentapetalae</taxon>
        <taxon>rosids</taxon>
        <taxon>malvids</taxon>
        <taxon>Brassicales</taxon>
        <taxon>Brassicaceae</taxon>
        <taxon>Coluteocarpeae</taxon>
        <taxon>Noccaea</taxon>
    </lineage>
</organism>
<dbReference type="PANTHER" id="PTHR11439">
    <property type="entry name" value="GAG-POL-RELATED RETROTRANSPOSON"/>
    <property type="match status" value="1"/>
</dbReference>
<dbReference type="AlphaFoldDB" id="A0A1J3JG90"/>
<dbReference type="PANTHER" id="PTHR11439:SF463">
    <property type="entry name" value="REVERSE TRANSCRIPTASE TY1_COPIA-TYPE DOMAIN-CONTAINING PROTEIN"/>
    <property type="match status" value="1"/>
</dbReference>
<evidence type="ECO:0000313" key="2">
    <source>
        <dbReference type="EMBL" id="JAU91458.1"/>
    </source>
</evidence>
<reference evidence="2" key="1">
    <citation type="submission" date="2016-07" db="EMBL/GenBank/DDBJ databases">
        <title>De novo transcriptome assembly of four accessions of the metal hyperaccumulator plant Noccaea caerulescens.</title>
        <authorList>
            <person name="Blande D."/>
            <person name="Halimaa P."/>
            <person name="Tervahauta A.I."/>
            <person name="Aarts M.G."/>
            <person name="Karenlampi S.O."/>
        </authorList>
    </citation>
    <scope>NUCLEOTIDE SEQUENCE</scope>
</reference>
<sequence length="177" mass="19891">MQFYGCFRQASRQWFLKFSSVLLSLGFQKIHGDHTLFLSLSVTDTTYMAILVYVDDILISDFVVSLRDHFKLHDLGEMKYFLGLEIARAASGISVGQHKYVLELLRDSGLTGCKPSSIPMDPSNKLSSESGEPLPDAEVYRRLVGKLMYLTITRPDIAFTVSKQTMSILICSTDYSS</sequence>
<dbReference type="InterPro" id="IPR043502">
    <property type="entry name" value="DNA/RNA_pol_sf"/>
</dbReference>
<dbReference type="EMBL" id="GEVM01014480">
    <property type="protein sequence ID" value="JAU91458.1"/>
    <property type="molecule type" value="Transcribed_RNA"/>
</dbReference>
<name>A0A1J3JG90_NOCCA</name>
<proteinExistence type="predicted"/>
<dbReference type="SUPFAM" id="SSF56672">
    <property type="entry name" value="DNA/RNA polymerases"/>
    <property type="match status" value="1"/>
</dbReference>
<dbReference type="InterPro" id="IPR013103">
    <property type="entry name" value="RVT_2"/>
</dbReference>